<dbReference type="Pfam" id="PF07690">
    <property type="entry name" value="MFS_1"/>
    <property type="match status" value="1"/>
</dbReference>
<evidence type="ECO:0000256" key="3">
    <source>
        <dbReference type="ARBA" id="ARBA00023136"/>
    </source>
</evidence>
<dbReference type="EMBL" id="PYSV01000021">
    <property type="protein sequence ID" value="PTA66723.1"/>
    <property type="molecule type" value="Genomic_DNA"/>
</dbReference>
<dbReference type="PROSITE" id="PS50850">
    <property type="entry name" value="MFS"/>
    <property type="match status" value="1"/>
</dbReference>
<keyword evidence="7" id="KW-1185">Reference proteome</keyword>
<feature type="transmembrane region" description="Helical" evidence="4">
    <location>
        <begin position="101"/>
        <end position="125"/>
    </location>
</feature>
<feature type="transmembrane region" description="Helical" evidence="4">
    <location>
        <begin position="77"/>
        <end position="95"/>
    </location>
</feature>
<keyword evidence="1 4" id="KW-0812">Transmembrane</keyword>
<sequence length="397" mass="41225">MMASPASTRPVVWTLALLCTVSYGALYYAQPLLAVATEQAYGWTRVQTGFAFTAALLVSAVLAPWFGRVLDRQGGRLLLSGGALSGAVAFLVLSLTDHYLLFLLGWLLAGFAMTLTFYEAVFTVLGQQVSEAFRTRATLTVTLVAGLASTIFVPLTTVLLHGAGLRVTLLGWAGLLLVMAALVWRVIPEHGQARRMRSHASFTPDPAALQLAAGLTLARIVTVGVGLQLAPLLLASGSSPGEAAALTGLLGLSALPGRVLFVPCVKWVGPAPLTVMLLGLLAVGSWLLLNAHTGGKVTGIVLFGLASGALTLARSELLVRGYPAAVYGAVNGWLTRPVNLAQAVTPLVMSGLFTWTSGYGLSLMLLGGLGGIAAWFVSSYAAKTGTQLGAAELGLLE</sequence>
<reference evidence="6 7" key="1">
    <citation type="submission" date="2018-03" db="EMBL/GenBank/DDBJ databases">
        <title>Draft genome of Deinococcus sp. OD32.</title>
        <authorList>
            <person name="Wang X.-P."/>
            <person name="Du Z.-J."/>
        </authorList>
    </citation>
    <scope>NUCLEOTIDE SEQUENCE [LARGE SCALE GENOMIC DNA]</scope>
    <source>
        <strain evidence="6 7">OD32</strain>
    </source>
</reference>
<dbReference type="Proteomes" id="UP000240317">
    <property type="component" value="Unassembled WGS sequence"/>
</dbReference>
<dbReference type="InterPro" id="IPR050327">
    <property type="entry name" value="Proton-linked_MCT"/>
</dbReference>
<evidence type="ECO:0000259" key="5">
    <source>
        <dbReference type="PROSITE" id="PS50850"/>
    </source>
</evidence>
<feature type="transmembrane region" description="Helical" evidence="4">
    <location>
        <begin position="169"/>
        <end position="187"/>
    </location>
</feature>
<dbReference type="PANTHER" id="PTHR11360">
    <property type="entry name" value="MONOCARBOXYLATE TRANSPORTER"/>
    <property type="match status" value="1"/>
</dbReference>
<gene>
    <name evidence="6" type="ORF">C8263_16505</name>
</gene>
<evidence type="ECO:0000313" key="7">
    <source>
        <dbReference type="Proteomes" id="UP000240317"/>
    </source>
</evidence>
<dbReference type="GO" id="GO:0022857">
    <property type="term" value="F:transmembrane transporter activity"/>
    <property type="evidence" value="ECO:0007669"/>
    <property type="project" value="InterPro"/>
</dbReference>
<dbReference type="InterPro" id="IPR036259">
    <property type="entry name" value="MFS_trans_sf"/>
</dbReference>
<keyword evidence="3 4" id="KW-0472">Membrane</keyword>
<feature type="transmembrane region" description="Helical" evidence="4">
    <location>
        <begin position="268"/>
        <end position="289"/>
    </location>
</feature>
<evidence type="ECO:0000256" key="4">
    <source>
        <dbReference type="SAM" id="Phobius"/>
    </source>
</evidence>
<feature type="domain" description="Major facilitator superfamily (MFS) profile" evidence="5">
    <location>
        <begin position="8"/>
        <end position="385"/>
    </location>
</feature>
<evidence type="ECO:0000256" key="2">
    <source>
        <dbReference type="ARBA" id="ARBA00022989"/>
    </source>
</evidence>
<dbReference type="AlphaFoldDB" id="A0A2T3W4N7"/>
<proteinExistence type="predicted"/>
<feature type="transmembrane region" description="Helical" evidence="4">
    <location>
        <begin position="50"/>
        <end position="70"/>
    </location>
</feature>
<organism evidence="6 7">
    <name type="scientific">Deinococcus arcticus</name>
    <dbReference type="NCBI Taxonomy" id="2136176"/>
    <lineage>
        <taxon>Bacteria</taxon>
        <taxon>Thermotogati</taxon>
        <taxon>Deinococcota</taxon>
        <taxon>Deinococci</taxon>
        <taxon>Deinococcales</taxon>
        <taxon>Deinococcaceae</taxon>
        <taxon>Deinococcus</taxon>
    </lineage>
</organism>
<keyword evidence="2 4" id="KW-1133">Transmembrane helix</keyword>
<evidence type="ECO:0000256" key="1">
    <source>
        <dbReference type="ARBA" id="ARBA00022692"/>
    </source>
</evidence>
<dbReference type="InterPro" id="IPR020846">
    <property type="entry name" value="MFS_dom"/>
</dbReference>
<feature type="transmembrane region" description="Helical" evidence="4">
    <location>
        <begin position="243"/>
        <end position="261"/>
    </location>
</feature>
<comment type="caution">
    <text evidence="6">The sequence shown here is derived from an EMBL/GenBank/DDBJ whole genome shotgun (WGS) entry which is preliminary data.</text>
</comment>
<name>A0A2T3W4N7_9DEIO</name>
<dbReference type="InterPro" id="IPR011701">
    <property type="entry name" value="MFS"/>
</dbReference>
<dbReference type="PANTHER" id="PTHR11360:SF290">
    <property type="entry name" value="MONOCARBOXYLATE MFS PERMEASE"/>
    <property type="match status" value="1"/>
</dbReference>
<protein>
    <submittedName>
        <fullName evidence="6">MFS transporter</fullName>
    </submittedName>
</protein>
<feature type="transmembrane region" description="Helical" evidence="4">
    <location>
        <begin position="137"/>
        <end position="163"/>
    </location>
</feature>
<feature type="transmembrane region" description="Helical" evidence="4">
    <location>
        <begin position="359"/>
        <end position="378"/>
    </location>
</feature>
<dbReference type="Gene3D" id="1.20.1250.20">
    <property type="entry name" value="MFS general substrate transporter like domains"/>
    <property type="match status" value="1"/>
</dbReference>
<dbReference type="SUPFAM" id="SSF103473">
    <property type="entry name" value="MFS general substrate transporter"/>
    <property type="match status" value="1"/>
</dbReference>
<dbReference type="OrthoDB" id="66388at2"/>
<accession>A0A2T3W4N7</accession>
<evidence type="ECO:0000313" key="6">
    <source>
        <dbReference type="EMBL" id="PTA66723.1"/>
    </source>
</evidence>
<feature type="transmembrane region" description="Helical" evidence="4">
    <location>
        <begin position="208"/>
        <end position="231"/>
    </location>
</feature>